<dbReference type="EMBL" id="JAPFFK010000020">
    <property type="protein sequence ID" value="KAJ6680324.1"/>
    <property type="molecule type" value="Genomic_DNA"/>
</dbReference>
<sequence length="25" mass="2715">MGQGFPVSIQSLSKAVDHYSKGHLK</sequence>
<accession>A0A9Q0P2W6</accession>
<reference evidence="1" key="1">
    <citation type="submission" date="2022-11" db="EMBL/GenBank/DDBJ databases">
        <authorList>
            <person name="Hyden B.L."/>
            <person name="Feng K."/>
            <person name="Yates T."/>
            <person name="Jawdy S."/>
            <person name="Smart L.B."/>
            <person name="Muchero W."/>
        </authorList>
    </citation>
    <scope>NUCLEOTIDE SEQUENCE</scope>
    <source>
        <tissue evidence="1">Shoot tip</tissue>
    </source>
</reference>
<reference evidence="1" key="2">
    <citation type="journal article" date="2023" name="Int. J. Mol. Sci.">
        <title>De Novo Assembly and Annotation of 11 Diverse Shrub Willow (Salix) Genomes Reveals Novel Gene Organization in Sex-Linked Regions.</title>
        <authorList>
            <person name="Hyden B."/>
            <person name="Feng K."/>
            <person name="Yates T.B."/>
            <person name="Jawdy S."/>
            <person name="Cereghino C."/>
            <person name="Smart L.B."/>
            <person name="Muchero W."/>
        </authorList>
    </citation>
    <scope>NUCLEOTIDE SEQUENCE</scope>
    <source>
        <tissue evidence="1">Shoot tip</tissue>
    </source>
</reference>
<keyword evidence="2" id="KW-1185">Reference proteome</keyword>
<organism evidence="1 2">
    <name type="scientific">Salix purpurea</name>
    <name type="common">Purple osier willow</name>
    <dbReference type="NCBI Taxonomy" id="77065"/>
    <lineage>
        <taxon>Eukaryota</taxon>
        <taxon>Viridiplantae</taxon>
        <taxon>Streptophyta</taxon>
        <taxon>Embryophyta</taxon>
        <taxon>Tracheophyta</taxon>
        <taxon>Spermatophyta</taxon>
        <taxon>Magnoliopsida</taxon>
        <taxon>eudicotyledons</taxon>
        <taxon>Gunneridae</taxon>
        <taxon>Pentapetalae</taxon>
        <taxon>rosids</taxon>
        <taxon>fabids</taxon>
        <taxon>Malpighiales</taxon>
        <taxon>Salicaceae</taxon>
        <taxon>Saliceae</taxon>
        <taxon>Salix</taxon>
    </lineage>
</organism>
<comment type="caution">
    <text evidence="1">The sequence shown here is derived from an EMBL/GenBank/DDBJ whole genome shotgun (WGS) entry which is preliminary data.</text>
</comment>
<name>A0A9Q0P2W6_SALPP</name>
<dbReference type="AlphaFoldDB" id="A0A9Q0P2W6"/>
<dbReference type="Proteomes" id="UP001151532">
    <property type="component" value="Chromosome 14"/>
</dbReference>
<gene>
    <name evidence="1" type="ORF">OIU79_019939</name>
</gene>
<protein>
    <submittedName>
        <fullName evidence="1">Uncharacterized protein</fullName>
    </submittedName>
</protein>
<proteinExistence type="predicted"/>
<evidence type="ECO:0000313" key="1">
    <source>
        <dbReference type="EMBL" id="KAJ6680324.1"/>
    </source>
</evidence>
<evidence type="ECO:0000313" key="2">
    <source>
        <dbReference type="Proteomes" id="UP001151532"/>
    </source>
</evidence>